<reference evidence="8 9" key="1">
    <citation type="submission" date="2020-04" db="EMBL/GenBank/DDBJ databases">
        <title>Usitatibacter rugosus gen. nov., sp. nov. and Usitatibacter palustris sp. nov., novel members of Usitatibacteraceae fam. nov. within the order Nitrosomonadales isolated from soil.</title>
        <authorList>
            <person name="Huber K.J."/>
            <person name="Neumann-Schaal M."/>
            <person name="Geppert A."/>
            <person name="Luckner M."/>
            <person name="Wanner G."/>
            <person name="Overmann J."/>
        </authorList>
    </citation>
    <scope>NUCLEOTIDE SEQUENCE [LARGE SCALE GENOMIC DNA]</scope>
    <source>
        <strain evidence="8 9">0125_3</strain>
    </source>
</reference>
<dbReference type="InterPro" id="IPR058031">
    <property type="entry name" value="AAA_lid_NorR"/>
</dbReference>
<dbReference type="CDD" id="cd00009">
    <property type="entry name" value="AAA"/>
    <property type="match status" value="1"/>
</dbReference>
<evidence type="ECO:0000256" key="1">
    <source>
        <dbReference type="ARBA" id="ARBA00022741"/>
    </source>
</evidence>
<feature type="compositionally biased region" description="Low complexity" evidence="6">
    <location>
        <begin position="1"/>
        <end position="24"/>
    </location>
</feature>
<dbReference type="Gene3D" id="1.10.8.60">
    <property type="match status" value="1"/>
</dbReference>
<evidence type="ECO:0000256" key="2">
    <source>
        <dbReference type="ARBA" id="ARBA00022840"/>
    </source>
</evidence>
<evidence type="ECO:0000256" key="6">
    <source>
        <dbReference type="SAM" id="MobiDB-lite"/>
    </source>
</evidence>
<dbReference type="InterPro" id="IPR003593">
    <property type="entry name" value="AAA+_ATPase"/>
</dbReference>
<dbReference type="Gene3D" id="3.40.50.300">
    <property type="entry name" value="P-loop containing nucleotide triphosphate hydrolases"/>
    <property type="match status" value="1"/>
</dbReference>
<evidence type="ECO:0000256" key="3">
    <source>
        <dbReference type="ARBA" id="ARBA00023015"/>
    </source>
</evidence>
<dbReference type="PROSITE" id="PS00676">
    <property type="entry name" value="SIGMA54_INTERACT_2"/>
    <property type="match status" value="1"/>
</dbReference>
<dbReference type="PANTHER" id="PTHR32071">
    <property type="entry name" value="TRANSCRIPTIONAL REGULATORY PROTEIN"/>
    <property type="match status" value="1"/>
</dbReference>
<dbReference type="InterPro" id="IPR025662">
    <property type="entry name" value="Sigma_54_int_dom_ATP-bd_1"/>
</dbReference>
<dbReference type="Gene3D" id="1.10.10.60">
    <property type="entry name" value="Homeodomain-like"/>
    <property type="match status" value="1"/>
</dbReference>
<dbReference type="SUPFAM" id="SSF52540">
    <property type="entry name" value="P-loop containing nucleoside triphosphate hydrolases"/>
    <property type="match status" value="1"/>
</dbReference>
<dbReference type="AlphaFoldDB" id="A0A6M4GXE1"/>
<feature type="region of interest" description="Disordered" evidence="6">
    <location>
        <begin position="1"/>
        <end position="33"/>
    </location>
</feature>
<dbReference type="Pfam" id="PF00158">
    <property type="entry name" value="Sigma54_activat"/>
    <property type="match status" value="1"/>
</dbReference>
<name>A0A6M4GXE1_9PROT</name>
<dbReference type="KEGG" id="uru:DSM104443_02124"/>
<feature type="domain" description="Sigma-54 factor interaction" evidence="7">
    <location>
        <begin position="33"/>
        <end position="261"/>
    </location>
</feature>
<proteinExistence type="predicted"/>
<dbReference type="InterPro" id="IPR002197">
    <property type="entry name" value="HTH_Fis"/>
</dbReference>
<evidence type="ECO:0000259" key="7">
    <source>
        <dbReference type="PROSITE" id="PS50045"/>
    </source>
</evidence>
<dbReference type="PROSITE" id="PS50045">
    <property type="entry name" value="SIGMA54_INTERACT_4"/>
    <property type="match status" value="1"/>
</dbReference>
<organism evidence="8 9">
    <name type="scientific">Usitatibacter rugosus</name>
    <dbReference type="NCBI Taxonomy" id="2732067"/>
    <lineage>
        <taxon>Bacteria</taxon>
        <taxon>Pseudomonadati</taxon>
        <taxon>Pseudomonadota</taxon>
        <taxon>Betaproteobacteria</taxon>
        <taxon>Nitrosomonadales</taxon>
        <taxon>Usitatibacteraceae</taxon>
        <taxon>Usitatibacter</taxon>
    </lineage>
</organism>
<evidence type="ECO:0000256" key="5">
    <source>
        <dbReference type="ARBA" id="ARBA00023163"/>
    </source>
</evidence>
<accession>A0A6M4GXE1</accession>
<sequence length="341" mass="37477">MLHEPTLPSSLPLLARRPVPAPRTGRGSRRNDLVGESAAMIRMGRQIDDVAPTDATVLIVGESGTGKELVARAVWERSLRAGAPFVAINCGGIPASLLEAQLFGHERGSFTGAHQRTAGYFETAHGGTLFLDEITEMPLPMQTVLLRALEERRIRRVGGEADIPVDVRVLAATNRDPEQAVRSGLLREDLLYRLSVFPIEVPPLRHREDDIELLARHFLAKLNTESGSHRRLSTRSLAVLRTYPWPGNVRELKNAIERAYILSDNEVEIAPGEVSLRAATRVEGNALSIALGTTLADAQRDLILATLAQLRGDKERTAKTLGICLKTLYNRLQVYQEVRGG</sequence>
<dbReference type="GO" id="GO:0005524">
    <property type="term" value="F:ATP binding"/>
    <property type="evidence" value="ECO:0007669"/>
    <property type="project" value="UniProtKB-KW"/>
</dbReference>
<dbReference type="PROSITE" id="PS00688">
    <property type="entry name" value="SIGMA54_INTERACT_3"/>
    <property type="match status" value="1"/>
</dbReference>
<dbReference type="InterPro" id="IPR027417">
    <property type="entry name" value="P-loop_NTPase"/>
</dbReference>
<dbReference type="PROSITE" id="PS00675">
    <property type="entry name" value="SIGMA54_INTERACT_1"/>
    <property type="match status" value="1"/>
</dbReference>
<keyword evidence="1" id="KW-0547">Nucleotide-binding</keyword>
<keyword evidence="2" id="KW-0067">ATP-binding</keyword>
<dbReference type="EMBL" id="CP053069">
    <property type="protein sequence ID" value="QJR11053.1"/>
    <property type="molecule type" value="Genomic_DNA"/>
</dbReference>
<keyword evidence="5" id="KW-0804">Transcription</keyword>
<dbReference type="SUPFAM" id="SSF46689">
    <property type="entry name" value="Homeodomain-like"/>
    <property type="match status" value="1"/>
</dbReference>
<protein>
    <submittedName>
        <fullName evidence="8">Regulatory protein AtoC</fullName>
    </submittedName>
</protein>
<dbReference type="SMART" id="SM00382">
    <property type="entry name" value="AAA"/>
    <property type="match status" value="1"/>
</dbReference>
<dbReference type="InterPro" id="IPR025943">
    <property type="entry name" value="Sigma_54_int_dom_ATP-bd_2"/>
</dbReference>
<keyword evidence="9" id="KW-1185">Reference proteome</keyword>
<dbReference type="PANTHER" id="PTHR32071:SF113">
    <property type="entry name" value="ALGINATE BIOSYNTHESIS TRANSCRIPTIONAL REGULATORY PROTEIN ALGB"/>
    <property type="match status" value="1"/>
</dbReference>
<dbReference type="Pfam" id="PF25601">
    <property type="entry name" value="AAA_lid_14"/>
    <property type="match status" value="1"/>
</dbReference>
<keyword evidence="3" id="KW-0805">Transcription regulation</keyword>
<evidence type="ECO:0000256" key="4">
    <source>
        <dbReference type="ARBA" id="ARBA00023125"/>
    </source>
</evidence>
<dbReference type="GO" id="GO:0006355">
    <property type="term" value="P:regulation of DNA-templated transcription"/>
    <property type="evidence" value="ECO:0007669"/>
    <property type="project" value="InterPro"/>
</dbReference>
<dbReference type="FunFam" id="3.40.50.300:FF:000006">
    <property type="entry name" value="DNA-binding transcriptional regulator NtrC"/>
    <property type="match status" value="1"/>
</dbReference>
<dbReference type="InterPro" id="IPR009057">
    <property type="entry name" value="Homeodomain-like_sf"/>
</dbReference>
<dbReference type="Pfam" id="PF02954">
    <property type="entry name" value="HTH_8"/>
    <property type="match status" value="1"/>
</dbReference>
<dbReference type="Proteomes" id="UP000501534">
    <property type="component" value="Chromosome"/>
</dbReference>
<dbReference type="GO" id="GO:0043565">
    <property type="term" value="F:sequence-specific DNA binding"/>
    <property type="evidence" value="ECO:0007669"/>
    <property type="project" value="InterPro"/>
</dbReference>
<dbReference type="InterPro" id="IPR025944">
    <property type="entry name" value="Sigma_54_int_dom_CS"/>
</dbReference>
<evidence type="ECO:0000313" key="8">
    <source>
        <dbReference type="EMBL" id="QJR11053.1"/>
    </source>
</evidence>
<keyword evidence="4" id="KW-0238">DNA-binding</keyword>
<dbReference type="InterPro" id="IPR002078">
    <property type="entry name" value="Sigma_54_int"/>
</dbReference>
<gene>
    <name evidence="8" type="primary">atoC_3</name>
    <name evidence="8" type="ORF">DSM104443_02124</name>
</gene>
<evidence type="ECO:0000313" key="9">
    <source>
        <dbReference type="Proteomes" id="UP000501534"/>
    </source>
</evidence>